<gene>
    <name evidence="2" type="ORF">SAMN04488567_1722</name>
</gene>
<dbReference type="SMART" id="SM00271">
    <property type="entry name" value="DnaJ"/>
    <property type="match status" value="1"/>
</dbReference>
<dbReference type="Gene3D" id="1.10.3680.10">
    <property type="entry name" value="TerB-like"/>
    <property type="match status" value="1"/>
</dbReference>
<keyword evidence="3" id="KW-1185">Reference proteome</keyword>
<dbReference type="AlphaFoldDB" id="A0A1G7D080"/>
<dbReference type="PROSITE" id="PS50076">
    <property type="entry name" value="DNAJ_2"/>
    <property type="match status" value="1"/>
</dbReference>
<dbReference type="CDD" id="cd07316">
    <property type="entry name" value="terB_like_DjlA"/>
    <property type="match status" value="1"/>
</dbReference>
<protein>
    <submittedName>
        <fullName evidence="2">DnaJ like chaperone protein</fullName>
    </submittedName>
</protein>
<dbReference type="EMBL" id="FNAT01000002">
    <property type="protein sequence ID" value="SDE44919.1"/>
    <property type="molecule type" value="Genomic_DNA"/>
</dbReference>
<dbReference type="Proteomes" id="UP000198922">
    <property type="component" value="Unassembled WGS sequence"/>
</dbReference>
<name>A0A1G7D080_9RHOB</name>
<dbReference type="Pfam" id="PF05099">
    <property type="entry name" value="TerB"/>
    <property type="match status" value="1"/>
</dbReference>
<dbReference type="STRING" id="521013.SAMN04488567_1722"/>
<dbReference type="SUPFAM" id="SSF158682">
    <property type="entry name" value="TerB-like"/>
    <property type="match status" value="1"/>
</dbReference>
<organism evidence="2 3">
    <name type="scientific">Limimaricola pyoseonensis</name>
    <dbReference type="NCBI Taxonomy" id="521013"/>
    <lineage>
        <taxon>Bacteria</taxon>
        <taxon>Pseudomonadati</taxon>
        <taxon>Pseudomonadota</taxon>
        <taxon>Alphaproteobacteria</taxon>
        <taxon>Rhodobacterales</taxon>
        <taxon>Paracoccaceae</taxon>
        <taxon>Limimaricola</taxon>
    </lineage>
</organism>
<evidence type="ECO:0000313" key="3">
    <source>
        <dbReference type="Proteomes" id="UP000198922"/>
    </source>
</evidence>
<dbReference type="InterPro" id="IPR001623">
    <property type="entry name" value="DnaJ_domain"/>
</dbReference>
<dbReference type="RefSeq" id="WP_090111039.1">
    <property type="nucleotide sequence ID" value="NZ_FNAT01000002.1"/>
</dbReference>
<dbReference type="OrthoDB" id="9782583at2"/>
<dbReference type="InterPro" id="IPR007791">
    <property type="entry name" value="DjlA_N"/>
</dbReference>
<sequence>MSIWTRIAQAIAALRQGESLSAVFDLLRAPPERSVAFAIAVIALGAKMAKADGQVTRNEVAAFREVFTIPPEEEKNAARVFNMARTDVAGFEDYARRIARMFRNERGPLCDLMEGLFHIALADGDYHPDENAFLQEVARIFEIDERSFARLRARFVPDAEPDPYDVLGVEPDDDLGTIRGAWRAVVRETHPDRLAARGLPEEAMQMAEKRLIAANRAWERINELRDAAETVAMPGPGGNGAGDRA</sequence>
<proteinExistence type="predicted"/>
<dbReference type="Gene3D" id="1.10.287.110">
    <property type="entry name" value="DnaJ domain"/>
    <property type="match status" value="1"/>
</dbReference>
<dbReference type="SUPFAM" id="SSF46565">
    <property type="entry name" value="Chaperone J-domain"/>
    <property type="match status" value="1"/>
</dbReference>
<accession>A0A1G7D080</accession>
<evidence type="ECO:0000313" key="2">
    <source>
        <dbReference type="EMBL" id="SDE44919.1"/>
    </source>
</evidence>
<dbReference type="InterPro" id="IPR029024">
    <property type="entry name" value="TerB-like"/>
</dbReference>
<reference evidence="3" key="1">
    <citation type="submission" date="2016-10" db="EMBL/GenBank/DDBJ databases">
        <authorList>
            <person name="Varghese N."/>
            <person name="Submissions S."/>
        </authorList>
    </citation>
    <scope>NUCLEOTIDE SEQUENCE [LARGE SCALE GENOMIC DNA]</scope>
    <source>
        <strain evidence="3">DSM 21424</strain>
    </source>
</reference>
<evidence type="ECO:0000259" key="1">
    <source>
        <dbReference type="PROSITE" id="PS50076"/>
    </source>
</evidence>
<feature type="domain" description="J" evidence="1">
    <location>
        <begin position="162"/>
        <end position="226"/>
    </location>
</feature>
<dbReference type="InterPro" id="IPR036869">
    <property type="entry name" value="J_dom_sf"/>
</dbReference>
<dbReference type="CDD" id="cd06257">
    <property type="entry name" value="DnaJ"/>
    <property type="match status" value="1"/>
</dbReference>